<dbReference type="EMBL" id="CAJVQC010040589">
    <property type="protein sequence ID" value="CAG8771175.1"/>
    <property type="molecule type" value="Genomic_DNA"/>
</dbReference>
<evidence type="ECO:0000313" key="2">
    <source>
        <dbReference type="Proteomes" id="UP000789920"/>
    </source>
</evidence>
<proteinExistence type="predicted"/>
<reference evidence="1" key="1">
    <citation type="submission" date="2021-06" db="EMBL/GenBank/DDBJ databases">
        <authorList>
            <person name="Kallberg Y."/>
            <person name="Tangrot J."/>
            <person name="Rosling A."/>
        </authorList>
    </citation>
    <scope>NUCLEOTIDE SEQUENCE</scope>
    <source>
        <strain evidence="1">MA461A</strain>
    </source>
</reference>
<keyword evidence="2" id="KW-1185">Reference proteome</keyword>
<protein>
    <submittedName>
        <fullName evidence="1">31762_t:CDS:1</fullName>
    </submittedName>
</protein>
<organism evidence="1 2">
    <name type="scientific">Racocetra persica</name>
    <dbReference type="NCBI Taxonomy" id="160502"/>
    <lineage>
        <taxon>Eukaryota</taxon>
        <taxon>Fungi</taxon>
        <taxon>Fungi incertae sedis</taxon>
        <taxon>Mucoromycota</taxon>
        <taxon>Glomeromycotina</taxon>
        <taxon>Glomeromycetes</taxon>
        <taxon>Diversisporales</taxon>
        <taxon>Gigasporaceae</taxon>
        <taxon>Racocetra</taxon>
    </lineage>
</organism>
<feature type="non-terminal residue" evidence="1">
    <location>
        <position position="1"/>
    </location>
</feature>
<dbReference type="Proteomes" id="UP000789920">
    <property type="component" value="Unassembled WGS sequence"/>
</dbReference>
<accession>A0ACA9QZN4</accession>
<comment type="caution">
    <text evidence="1">The sequence shown here is derived from an EMBL/GenBank/DDBJ whole genome shotgun (WGS) entry which is preliminary data.</text>
</comment>
<gene>
    <name evidence="1" type="ORF">RPERSI_LOCUS16421</name>
</gene>
<sequence length="126" mass="14823">DKNDKLNSDYKVTKGIGKNISPKRIQRTEDKQINKISKITEKDQSECEECYEPKKEFCDLCGCSVCKWKRDRDHILLCDEYCGKDFHTRCLKPPLARIPARNWYCMRCSRKSKYKTQSDNSSSNDN</sequence>
<feature type="non-terminal residue" evidence="1">
    <location>
        <position position="126"/>
    </location>
</feature>
<evidence type="ECO:0000313" key="1">
    <source>
        <dbReference type="EMBL" id="CAG8771175.1"/>
    </source>
</evidence>
<name>A0ACA9QZN4_9GLOM</name>